<dbReference type="AlphaFoldDB" id="A0A7R9MCI8"/>
<dbReference type="PROSITE" id="PS51885">
    <property type="entry name" value="NEPRILYSIN"/>
    <property type="match status" value="1"/>
</dbReference>
<keyword evidence="2" id="KW-1133">Transmembrane helix</keyword>
<dbReference type="GO" id="GO:0005886">
    <property type="term" value="C:plasma membrane"/>
    <property type="evidence" value="ECO:0007669"/>
    <property type="project" value="TreeGrafter"/>
</dbReference>
<name>A0A7R9MCI8_9ACAR</name>
<sequence>MAHRHYFRVTLLSISLIAFILIVIILYARHKSTIQTTPGPTVPLLCQSPVCISAGMALKANLNESVDPCHDFYAFACGGWEASHTLPDDKMWYNNFNILDDNVSHSMRMSLSKNWSTSDSNAVTYASDLYKACIDEETRNARGVTPLIEMLNTVGSWPILGQSGGYNETEFDWKDAFVKHVIISKSSPVFALSVSGDSMNSLVNRIHFSRPTDFRGSGLHRSHFLNPHDYINYFRGYVKYMLQSALLLGAEYSTQTKIDIDNIVEFETKLAQLSQTGVFYEKVSFKMFNEMTDNSVDWMNITNTVYKELNETIRMKSDDLVIVEDNCYYMNVTQLLTTTPNRVIANYFGWKLVMNLGSHTTKQFRDIRFKFYQLFTEVEKDVELWRSCTASISSQLPYVLSLLYVDQHFT</sequence>
<organism evidence="4">
    <name type="scientific">Oppiella nova</name>
    <dbReference type="NCBI Taxonomy" id="334625"/>
    <lineage>
        <taxon>Eukaryota</taxon>
        <taxon>Metazoa</taxon>
        <taxon>Ecdysozoa</taxon>
        <taxon>Arthropoda</taxon>
        <taxon>Chelicerata</taxon>
        <taxon>Arachnida</taxon>
        <taxon>Acari</taxon>
        <taxon>Acariformes</taxon>
        <taxon>Sarcoptiformes</taxon>
        <taxon>Oribatida</taxon>
        <taxon>Brachypylina</taxon>
        <taxon>Oppioidea</taxon>
        <taxon>Oppiidae</taxon>
        <taxon>Oppiella</taxon>
    </lineage>
</organism>
<dbReference type="GO" id="GO:0016485">
    <property type="term" value="P:protein processing"/>
    <property type="evidence" value="ECO:0007669"/>
    <property type="project" value="TreeGrafter"/>
</dbReference>
<dbReference type="Pfam" id="PF05649">
    <property type="entry name" value="Peptidase_M13_N"/>
    <property type="match status" value="1"/>
</dbReference>
<comment type="similarity">
    <text evidence="1">Belongs to the peptidase M13 family.</text>
</comment>
<dbReference type="Gene3D" id="1.10.1380.10">
    <property type="entry name" value="Neutral endopeptidase , domain2"/>
    <property type="match status" value="1"/>
</dbReference>
<feature type="transmembrane region" description="Helical" evidence="2">
    <location>
        <begin position="6"/>
        <end position="28"/>
    </location>
</feature>
<evidence type="ECO:0000313" key="4">
    <source>
        <dbReference type="EMBL" id="CAD7657502.1"/>
    </source>
</evidence>
<dbReference type="PANTHER" id="PTHR11733:SF167">
    <property type="entry name" value="FI17812P1-RELATED"/>
    <property type="match status" value="1"/>
</dbReference>
<keyword evidence="5" id="KW-1185">Reference proteome</keyword>
<dbReference type="EMBL" id="CAJPVJ010013123">
    <property type="protein sequence ID" value="CAG2174688.1"/>
    <property type="molecule type" value="Genomic_DNA"/>
</dbReference>
<dbReference type="EMBL" id="OC927948">
    <property type="protein sequence ID" value="CAD7657502.1"/>
    <property type="molecule type" value="Genomic_DNA"/>
</dbReference>
<feature type="domain" description="Peptidase M13 N-terminal" evidence="3">
    <location>
        <begin position="68"/>
        <end position="410"/>
    </location>
</feature>
<dbReference type="Proteomes" id="UP000728032">
    <property type="component" value="Unassembled WGS sequence"/>
</dbReference>
<dbReference type="SUPFAM" id="SSF55486">
    <property type="entry name" value="Metalloproteases ('zincins'), catalytic domain"/>
    <property type="match status" value="1"/>
</dbReference>
<protein>
    <recommendedName>
        <fullName evidence="3">Peptidase M13 N-terminal domain-containing protein</fullName>
    </recommendedName>
</protein>
<evidence type="ECO:0000256" key="2">
    <source>
        <dbReference type="SAM" id="Phobius"/>
    </source>
</evidence>
<dbReference type="PANTHER" id="PTHR11733">
    <property type="entry name" value="ZINC METALLOPROTEASE FAMILY M13 NEPRILYSIN-RELATED"/>
    <property type="match status" value="1"/>
</dbReference>
<evidence type="ECO:0000313" key="5">
    <source>
        <dbReference type="Proteomes" id="UP000728032"/>
    </source>
</evidence>
<proteinExistence type="inferred from homology"/>
<dbReference type="OrthoDB" id="6514819at2759"/>
<reference evidence="4" key="1">
    <citation type="submission" date="2020-11" db="EMBL/GenBank/DDBJ databases">
        <authorList>
            <person name="Tran Van P."/>
        </authorList>
    </citation>
    <scope>NUCLEOTIDE SEQUENCE</scope>
</reference>
<accession>A0A7R9MCI8</accession>
<gene>
    <name evidence="4" type="ORF">ONB1V03_LOCUS14130</name>
</gene>
<keyword evidence="2" id="KW-0812">Transmembrane</keyword>
<dbReference type="InterPro" id="IPR042089">
    <property type="entry name" value="Peptidase_M13_dom_2"/>
</dbReference>
<dbReference type="InterPro" id="IPR000718">
    <property type="entry name" value="Peptidase_M13"/>
</dbReference>
<evidence type="ECO:0000259" key="3">
    <source>
        <dbReference type="Pfam" id="PF05649"/>
    </source>
</evidence>
<dbReference type="GO" id="GO:0004222">
    <property type="term" value="F:metalloendopeptidase activity"/>
    <property type="evidence" value="ECO:0007669"/>
    <property type="project" value="InterPro"/>
</dbReference>
<keyword evidence="2" id="KW-0472">Membrane</keyword>
<evidence type="ECO:0000256" key="1">
    <source>
        <dbReference type="ARBA" id="ARBA00007357"/>
    </source>
</evidence>
<dbReference type="InterPro" id="IPR008753">
    <property type="entry name" value="Peptidase_M13_N"/>
</dbReference>